<feature type="transmembrane region" description="Helical" evidence="6">
    <location>
        <begin position="129"/>
        <end position="152"/>
    </location>
</feature>
<gene>
    <name evidence="8" type="ORF">KU74_09960</name>
</gene>
<comment type="subcellular location">
    <subcellularLocation>
        <location evidence="1">Cell membrane</location>
        <topology evidence="1">Multi-pass membrane protein</topology>
    </subcellularLocation>
</comment>
<dbReference type="PANTHER" id="PTHR43124:SF3">
    <property type="entry name" value="CHLORAMPHENICOL EFFLUX PUMP RV0191"/>
    <property type="match status" value="1"/>
</dbReference>
<protein>
    <submittedName>
        <fullName evidence="8">MFS transporter</fullName>
    </submittedName>
</protein>
<evidence type="ECO:0000256" key="1">
    <source>
        <dbReference type="ARBA" id="ARBA00004651"/>
    </source>
</evidence>
<feature type="transmembrane region" description="Helical" evidence="6">
    <location>
        <begin position="236"/>
        <end position="254"/>
    </location>
</feature>
<comment type="caution">
    <text evidence="8">The sequence shown here is derived from an EMBL/GenBank/DDBJ whole genome shotgun (WGS) entry which is preliminary data.</text>
</comment>
<keyword evidence="4 6" id="KW-1133">Transmembrane helix</keyword>
<name>A0A0M2F1W3_9GAMM</name>
<feature type="transmembrane region" description="Helical" evidence="6">
    <location>
        <begin position="289"/>
        <end position="307"/>
    </location>
</feature>
<dbReference type="SUPFAM" id="SSF103473">
    <property type="entry name" value="MFS general substrate transporter"/>
    <property type="match status" value="1"/>
</dbReference>
<feature type="transmembrane region" description="Helical" evidence="6">
    <location>
        <begin position="37"/>
        <end position="59"/>
    </location>
</feature>
<dbReference type="InterPro" id="IPR036259">
    <property type="entry name" value="MFS_trans_sf"/>
</dbReference>
<dbReference type="Gene3D" id="1.20.1250.20">
    <property type="entry name" value="MFS general substrate transporter like domains"/>
    <property type="match status" value="1"/>
</dbReference>
<evidence type="ECO:0000256" key="3">
    <source>
        <dbReference type="ARBA" id="ARBA00022692"/>
    </source>
</evidence>
<sequence length="393" mass="40742">MPIALWALVIGAFGIGTTEFIIAGLLPAIATDYGVTIPVAAYMATSYALGVFVGAPVLIILGSRLPKKTMLVFLAGLFVLGNLVTAIAPSIGIAIVGRIITSLTHGAFFGIGSVLAAEMVPKEKRVSAIAFMFSGLTVANLIGVPVGTWISHQFSWQATFYAITVIGVATAVGVLVLIPSTAKPKAQHIGHEFAAFGNSKVLLSMGITILGPAAFFTSITYIAPMMTEVAHFSEGSITWLLMVFGLGLFVGNWLGGRFADKALMPMLYVTLFGQAAILFIFHLTASSQIASVLCIFLMAAFGFATVSPIQKLVMDKARAAGAPTLASAVNIGLFNLGNALGAWVGGSVIASGFGFTAPNWAGGILSLSALLLAIAVGVVDKRSSPLTESLECH</sequence>
<keyword evidence="3 6" id="KW-0812">Transmembrane</keyword>
<evidence type="ECO:0000256" key="2">
    <source>
        <dbReference type="ARBA" id="ARBA00022475"/>
    </source>
</evidence>
<evidence type="ECO:0000259" key="7">
    <source>
        <dbReference type="PROSITE" id="PS50850"/>
    </source>
</evidence>
<dbReference type="PANTHER" id="PTHR43124">
    <property type="entry name" value="PURINE EFFLUX PUMP PBUE"/>
    <property type="match status" value="1"/>
</dbReference>
<feature type="transmembrane region" description="Helical" evidence="6">
    <location>
        <begin position="319"/>
        <end position="340"/>
    </location>
</feature>
<feature type="transmembrane region" description="Helical" evidence="6">
    <location>
        <begin position="360"/>
        <end position="379"/>
    </location>
</feature>
<dbReference type="InterPro" id="IPR020846">
    <property type="entry name" value="MFS_dom"/>
</dbReference>
<dbReference type="Proteomes" id="UP000029435">
    <property type="component" value="Unassembled WGS sequence"/>
</dbReference>
<feature type="transmembrane region" description="Helical" evidence="6">
    <location>
        <begin position="71"/>
        <end position="93"/>
    </location>
</feature>
<feature type="transmembrane region" description="Helical" evidence="6">
    <location>
        <begin position="158"/>
        <end position="180"/>
    </location>
</feature>
<keyword evidence="5 6" id="KW-0472">Membrane</keyword>
<feature type="domain" description="Major facilitator superfamily (MFS) profile" evidence="7">
    <location>
        <begin position="4"/>
        <end position="384"/>
    </location>
</feature>
<keyword evidence="2" id="KW-1003">Cell membrane</keyword>
<feature type="transmembrane region" description="Helical" evidence="6">
    <location>
        <begin position="266"/>
        <end position="283"/>
    </location>
</feature>
<organism evidence="8 9">
    <name type="scientific">Pectobacterium brasiliense</name>
    <dbReference type="NCBI Taxonomy" id="180957"/>
    <lineage>
        <taxon>Bacteria</taxon>
        <taxon>Pseudomonadati</taxon>
        <taxon>Pseudomonadota</taxon>
        <taxon>Gammaproteobacteria</taxon>
        <taxon>Enterobacterales</taxon>
        <taxon>Pectobacteriaceae</taxon>
        <taxon>Pectobacterium</taxon>
    </lineage>
</organism>
<dbReference type="GO" id="GO:0022857">
    <property type="term" value="F:transmembrane transporter activity"/>
    <property type="evidence" value="ECO:0007669"/>
    <property type="project" value="InterPro"/>
</dbReference>
<evidence type="ECO:0000256" key="5">
    <source>
        <dbReference type="ARBA" id="ARBA00023136"/>
    </source>
</evidence>
<dbReference type="Pfam" id="PF07690">
    <property type="entry name" value="MFS_1"/>
    <property type="match status" value="1"/>
</dbReference>
<dbReference type="GO" id="GO:0005886">
    <property type="term" value="C:plasma membrane"/>
    <property type="evidence" value="ECO:0007669"/>
    <property type="project" value="UniProtKB-SubCell"/>
</dbReference>
<proteinExistence type="predicted"/>
<dbReference type="RefSeq" id="WP_039314518.1">
    <property type="nucleotide sequence ID" value="NZ_JQOD01000002.1"/>
</dbReference>
<feature type="transmembrane region" description="Helical" evidence="6">
    <location>
        <begin position="201"/>
        <end position="224"/>
    </location>
</feature>
<evidence type="ECO:0000256" key="6">
    <source>
        <dbReference type="SAM" id="Phobius"/>
    </source>
</evidence>
<feature type="transmembrane region" description="Helical" evidence="6">
    <location>
        <begin position="99"/>
        <end position="117"/>
    </location>
</feature>
<dbReference type="PROSITE" id="PS50850">
    <property type="entry name" value="MFS"/>
    <property type="match status" value="1"/>
</dbReference>
<dbReference type="EMBL" id="JQOD01000002">
    <property type="protein sequence ID" value="KGA33801.1"/>
    <property type="molecule type" value="Genomic_DNA"/>
</dbReference>
<dbReference type="InterPro" id="IPR011701">
    <property type="entry name" value="MFS"/>
</dbReference>
<dbReference type="CDD" id="cd17324">
    <property type="entry name" value="MFS_NepI_like"/>
    <property type="match status" value="1"/>
</dbReference>
<evidence type="ECO:0000313" key="9">
    <source>
        <dbReference type="Proteomes" id="UP000029435"/>
    </source>
</evidence>
<reference evidence="8 9" key="1">
    <citation type="submission" date="2014-08" db="EMBL/GenBank/DDBJ databases">
        <title>Genome sequences of NCPPB Pectobacterium isolates.</title>
        <authorList>
            <person name="Glover R.H."/>
            <person name="Sapp M."/>
            <person name="Elphinstone J."/>
        </authorList>
    </citation>
    <scope>NUCLEOTIDE SEQUENCE [LARGE SCALE GENOMIC DNA]</scope>
    <source>
        <strain evidence="8 9">LMG 21372</strain>
    </source>
</reference>
<dbReference type="AlphaFoldDB" id="A0A0M2F1W3"/>
<dbReference type="OrthoDB" id="9788453at2"/>
<evidence type="ECO:0000313" key="8">
    <source>
        <dbReference type="EMBL" id="KGA33801.1"/>
    </source>
</evidence>
<dbReference type="InterPro" id="IPR050189">
    <property type="entry name" value="MFS_Efflux_Transporters"/>
</dbReference>
<accession>A0A0M2F1W3</accession>
<evidence type="ECO:0000256" key="4">
    <source>
        <dbReference type="ARBA" id="ARBA00022989"/>
    </source>
</evidence>